<dbReference type="GO" id="GO:0006281">
    <property type="term" value="P:DNA repair"/>
    <property type="evidence" value="ECO:0007669"/>
    <property type="project" value="UniProtKB-KW"/>
</dbReference>
<dbReference type="InterPro" id="IPR025188">
    <property type="entry name" value="DUF4113"/>
</dbReference>
<dbReference type="GO" id="GO:0042276">
    <property type="term" value="P:error-prone translesion synthesis"/>
    <property type="evidence" value="ECO:0007669"/>
    <property type="project" value="TreeGrafter"/>
</dbReference>
<dbReference type="PROSITE" id="PS50173">
    <property type="entry name" value="UMUC"/>
    <property type="match status" value="1"/>
</dbReference>
<evidence type="ECO:0000256" key="4">
    <source>
        <dbReference type="ARBA" id="ARBA00023204"/>
    </source>
</evidence>
<dbReference type="InterPro" id="IPR017961">
    <property type="entry name" value="DNA_pol_Y-fam_little_finger"/>
</dbReference>
<dbReference type="GO" id="GO:0003887">
    <property type="term" value="F:DNA-directed DNA polymerase activity"/>
    <property type="evidence" value="ECO:0007669"/>
    <property type="project" value="TreeGrafter"/>
</dbReference>
<keyword evidence="2" id="KW-0227">DNA damage</keyword>
<dbReference type="GO" id="GO:0009432">
    <property type="term" value="P:SOS response"/>
    <property type="evidence" value="ECO:0007669"/>
    <property type="project" value="UniProtKB-KW"/>
</dbReference>
<accession>A0A7C8FWI9</accession>
<evidence type="ECO:0000259" key="8">
    <source>
        <dbReference type="PROSITE" id="PS50173"/>
    </source>
</evidence>
<dbReference type="Proteomes" id="UP000481339">
    <property type="component" value="Unassembled WGS sequence"/>
</dbReference>
<name>A0A7C8FWI9_9MICO</name>
<evidence type="ECO:0000256" key="7">
    <source>
        <dbReference type="SAM" id="MobiDB-lite"/>
    </source>
</evidence>
<dbReference type="Gene3D" id="3.30.70.270">
    <property type="match status" value="1"/>
</dbReference>
<dbReference type="Pfam" id="PF13438">
    <property type="entry name" value="DUF4113"/>
    <property type="match status" value="1"/>
</dbReference>
<dbReference type="InterPro" id="IPR001126">
    <property type="entry name" value="UmuC"/>
</dbReference>
<evidence type="ECO:0000256" key="5">
    <source>
        <dbReference type="ARBA" id="ARBA00023236"/>
    </source>
</evidence>
<dbReference type="InterPro" id="IPR043502">
    <property type="entry name" value="DNA/RNA_pol_sf"/>
</dbReference>
<dbReference type="GO" id="GO:0003684">
    <property type="term" value="F:damaged DNA binding"/>
    <property type="evidence" value="ECO:0007669"/>
    <property type="project" value="InterPro"/>
</dbReference>
<keyword evidence="4" id="KW-0234">DNA repair</keyword>
<evidence type="ECO:0000313" key="10">
    <source>
        <dbReference type="Proteomes" id="UP000481339"/>
    </source>
</evidence>
<dbReference type="GO" id="GO:0005829">
    <property type="term" value="C:cytosol"/>
    <property type="evidence" value="ECO:0007669"/>
    <property type="project" value="TreeGrafter"/>
</dbReference>
<keyword evidence="3" id="KW-0741">SOS mutagenesis</keyword>
<comment type="function">
    <text evidence="6">Poorly processive, error-prone DNA polymerase involved in untargeted mutagenesis. Copies undamaged DNA at stalled replication forks, which arise in vivo from mismatched or misaligned primer ends. These misaligned primers can be extended by PolIV. Exhibits no 3'-5' exonuclease (proofreading) activity. May be involved in translesional synthesis, in conjunction with the beta clamp from PolIII.</text>
</comment>
<dbReference type="InterPro" id="IPR050116">
    <property type="entry name" value="DNA_polymerase-Y"/>
</dbReference>
<keyword evidence="10" id="KW-1185">Reference proteome</keyword>
<dbReference type="Pfam" id="PF11799">
    <property type="entry name" value="IMS_C"/>
    <property type="match status" value="1"/>
</dbReference>
<dbReference type="CDD" id="cd01700">
    <property type="entry name" value="PolY_Pol_V_umuC"/>
    <property type="match status" value="1"/>
</dbReference>
<evidence type="ECO:0000256" key="3">
    <source>
        <dbReference type="ARBA" id="ARBA00023199"/>
    </source>
</evidence>
<dbReference type="EMBL" id="WBKA01000009">
    <property type="protein sequence ID" value="KAB1631140.1"/>
    <property type="molecule type" value="Genomic_DNA"/>
</dbReference>
<proteinExistence type="inferred from homology"/>
<dbReference type="OrthoDB" id="9808813at2"/>
<evidence type="ECO:0000256" key="6">
    <source>
        <dbReference type="ARBA" id="ARBA00025589"/>
    </source>
</evidence>
<sequence>MGAPDRTVTPGQSGHQPDGRADGGGVTVGSPGPRQAAARRARRLTRFALVDVNSCFAACERVLHPELWGRPVVVLSNNDGCVVARSAEAKALGVPMGEPWFRIRGWAERHGVVARSSNYELYGDLSWRIMTLLGRFSPTVEQYSIDEAFVTLEGTLEQIEATARAARARILHNLGIPVSVGIASTRTLAKLASHGAKQTPALGGVATIDRYPGVRLDRILEATPVGDLWGVGRRGVRRLAGLGIENARQLRDSDVESMRRRFSVTMAHTILELRGRPCIELTGYDTARREQVMFSRSFATPVTDPLRMRQVLSVYAQHASRRLRAQRAQAGAVTAWAQTAWATPPVHTASGTAGIPGRTDDPVVITRAACALVLPRMGEGHRFVRAGVSLTDLGSATSRPLDLFAPRTPTADIGGVLDRVNGRLGRGAIGLGLAGLRDGADWGMRRDLLSNRGTTHWAELATVR</sequence>
<dbReference type="AlphaFoldDB" id="A0A7C8FWI9"/>
<reference evidence="9 10" key="1">
    <citation type="submission" date="2019-09" db="EMBL/GenBank/DDBJ databases">
        <title>Phylogeny of genus Pseudoclavibacter and closely related genus.</title>
        <authorList>
            <person name="Li Y."/>
        </authorList>
    </citation>
    <scope>NUCLEOTIDE SEQUENCE [LARGE SCALE GENOMIC DNA]</scope>
    <source>
        <strain evidence="9 10">JCM 16921</strain>
    </source>
</reference>
<dbReference type="SUPFAM" id="SSF56672">
    <property type="entry name" value="DNA/RNA polymerases"/>
    <property type="match status" value="1"/>
</dbReference>
<evidence type="ECO:0000313" key="9">
    <source>
        <dbReference type="EMBL" id="KAB1631140.1"/>
    </source>
</evidence>
<keyword evidence="5" id="KW-0742">SOS response</keyword>
<organism evidence="9 10">
    <name type="scientific">Pseudoclavibacter caeni</name>
    <dbReference type="NCBI Taxonomy" id="908846"/>
    <lineage>
        <taxon>Bacteria</taxon>
        <taxon>Bacillati</taxon>
        <taxon>Actinomycetota</taxon>
        <taxon>Actinomycetes</taxon>
        <taxon>Micrococcales</taxon>
        <taxon>Microbacteriaceae</taxon>
        <taxon>Pseudoclavibacter</taxon>
    </lineage>
</organism>
<feature type="domain" description="UmuC" evidence="8">
    <location>
        <begin position="47"/>
        <end position="232"/>
    </location>
</feature>
<protein>
    <submittedName>
        <fullName evidence="9">Y-family DNA polymerase</fullName>
    </submittedName>
</protein>
<dbReference type="Gene3D" id="3.40.1170.60">
    <property type="match status" value="1"/>
</dbReference>
<dbReference type="Pfam" id="PF00817">
    <property type="entry name" value="IMS"/>
    <property type="match status" value="1"/>
</dbReference>
<evidence type="ECO:0000256" key="1">
    <source>
        <dbReference type="ARBA" id="ARBA00010945"/>
    </source>
</evidence>
<dbReference type="PANTHER" id="PTHR11076">
    <property type="entry name" value="DNA REPAIR POLYMERASE UMUC / TRANSFERASE FAMILY MEMBER"/>
    <property type="match status" value="1"/>
</dbReference>
<dbReference type="InterPro" id="IPR043128">
    <property type="entry name" value="Rev_trsase/Diguanyl_cyclase"/>
</dbReference>
<gene>
    <name evidence="9" type="ORF">F8O02_08760</name>
</gene>
<comment type="caution">
    <text evidence="9">The sequence shown here is derived from an EMBL/GenBank/DDBJ whole genome shotgun (WGS) entry which is preliminary data.</text>
</comment>
<comment type="similarity">
    <text evidence="1">Belongs to the DNA polymerase type-Y family.</text>
</comment>
<feature type="region of interest" description="Disordered" evidence="7">
    <location>
        <begin position="1"/>
        <end position="35"/>
    </location>
</feature>
<dbReference type="Gene3D" id="1.10.150.20">
    <property type="entry name" value="5' to 3' exonuclease, C-terminal subdomain"/>
    <property type="match status" value="1"/>
</dbReference>
<dbReference type="PANTHER" id="PTHR11076:SF34">
    <property type="entry name" value="PROTEIN UMUC"/>
    <property type="match status" value="1"/>
</dbReference>
<evidence type="ECO:0000256" key="2">
    <source>
        <dbReference type="ARBA" id="ARBA00022763"/>
    </source>
</evidence>